<dbReference type="AlphaFoldDB" id="A0AAD7IDR2"/>
<evidence type="ECO:0000313" key="3">
    <source>
        <dbReference type="Proteomes" id="UP001215598"/>
    </source>
</evidence>
<evidence type="ECO:0000256" key="1">
    <source>
        <dbReference type="SAM" id="MobiDB-lite"/>
    </source>
</evidence>
<name>A0AAD7IDR2_9AGAR</name>
<gene>
    <name evidence="2" type="ORF">B0H16DRAFT_1464693</name>
</gene>
<accession>A0AAD7IDR2</accession>
<proteinExistence type="predicted"/>
<organism evidence="2 3">
    <name type="scientific">Mycena metata</name>
    <dbReference type="NCBI Taxonomy" id="1033252"/>
    <lineage>
        <taxon>Eukaryota</taxon>
        <taxon>Fungi</taxon>
        <taxon>Dikarya</taxon>
        <taxon>Basidiomycota</taxon>
        <taxon>Agaricomycotina</taxon>
        <taxon>Agaricomycetes</taxon>
        <taxon>Agaricomycetidae</taxon>
        <taxon>Agaricales</taxon>
        <taxon>Marasmiineae</taxon>
        <taxon>Mycenaceae</taxon>
        <taxon>Mycena</taxon>
    </lineage>
</organism>
<evidence type="ECO:0000313" key="2">
    <source>
        <dbReference type="EMBL" id="KAJ7740793.1"/>
    </source>
</evidence>
<sequence length="327" mass="35865">MGYCNAPRIGIKFRIRSTRTVVESCGLKASRSPPTPLNQTDLNSDWVNGLNRVPPRVEQAHHRSHREEEEGGREGGTPVGTMKISAGLRFRSLEFCAGKKNNEQTKAASTGRPETYTRPRYHRIERALDLRAVIWVWDWDQDRVAADADVLMPVSVMGASERQGGVTALKENASGRRNIAEEVRLGSLGREGSRGFVGKAKDGGGRFVLQPDADVGRREEGKWASTRGVGREARGRRAGTAGEGTSIIVAGTETWREDGIVYAVEGVWGAPREAFPHLQRNSKEEEGSLAAGCRRRGCVNGDTLELRLTQDRPPSCDTLGIYVTLMV</sequence>
<dbReference type="Proteomes" id="UP001215598">
    <property type="component" value="Unassembled WGS sequence"/>
</dbReference>
<comment type="caution">
    <text evidence="2">The sequence shown here is derived from an EMBL/GenBank/DDBJ whole genome shotgun (WGS) entry which is preliminary data.</text>
</comment>
<protein>
    <submittedName>
        <fullName evidence="2">Uncharacterized protein</fullName>
    </submittedName>
</protein>
<feature type="region of interest" description="Disordered" evidence="1">
    <location>
        <begin position="26"/>
        <end position="45"/>
    </location>
</feature>
<dbReference type="EMBL" id="JARKIB010000101">
    <property type="protein sequence ID" value="KAJ7740793.1"/>
    <property type="molecule type" value="Genomic_DNA"/>
</dbReference>
<feature type="region of interest" description="Disordered" evidence="1">
    <location>
        <begin position="57"/>
        <end position="80"/>
    </location>
</feature>
<keyword evidence="3" id="KW-1185">Reference proteome</keyword>
<reference evidence="2" key="1">
    <citation type="submission" date="2023-03" db="EMBL/GenBank/DDBJ databases">
        <title>Massive genome expansion in bonnet fungi (Mycena s.s.) driven by repeated elements and novel gene families across ecological guilds.</title>
        <authorList>
            <consortium name="Lawrence Berkeley National Laboratory"/>
            <person name="Harder C.B."/>
            <person name="Miyauchi S."/>
            <person name="Viragh M."/>
            <person name="Kuo A."/>
            <person name="Thoen E."/>
            <person name="Andreopoulos B."/>
            <person name="Lu D."/>
            <person name="Skrede I."/>
            <person name="Drula E."/>
            <person name="Henrissat B."/>
            <person name="Morin E."/>
            <person name="Kohler A."/>
            <person name="Barry K."/>
            <person name="LaButti K."/>
            <person name="Morin E."/>
            <person name="Salamov A."/>
            <person name="Lipzen A."/>
            <person name="Mereny Z."/>
            <person name="Hegedus B."/>
            <person name="Baldrian P."/>
            <person name="Stursova M."/>
            <person name="Weitz H."/>
            <person name="Taylor A."/>
            <person name="Grigoriev I.V."/>
            <person name="Nagy L.G."/>
            <person name="Martin F."/>
            <person name="Kauserud H."/>
        </authorList>
    </citation>
    <scope>NUCLEOTIDE SEQUENCE</scope>
    <source>
        <strain evidence="2">CBHHK182m</strain>
    </source>
</reference>
<feature type="compositionally biased region" description="Basic and acidic residues" evidence="1">
    <location>
        <begin position="58"/>
        <end position="68"/>
    </location>
</feature>